<keyword evidence="2" id="KW-1185">Reference proteome</keyword>
<accession>A0A6N9TBX0</accession>
<gene>
    <name evidence="1" type="ORF">GTK09_24440</name>
</gene>
<dbReference type="EMBL" id="JAAAMG010000032">
    <property type="protein sequence ID" value="NDW07566.1"/>
    <property type="molecule type" value="Genomic_DNA"/>
</dbReference>
<sequence>MTRPFAGLADWGTTSFRLWLVGEDGTVLGERRGGEGMATAAGEPGGFAGVLGRHLSALDAPADLPVVACGMVGAKQGWVEAPYVETPADPDTLAAGAVRVPGADRPVFILPGVCQRAEGRFDVMRGEETQILGLQASSRQGESGELVCLPGTHSKWVMLEEGRLSGFATFVTGDLFAAIAGHTILRHSMTPGDERFDVPAFGRAVRTAFEHPAEFSSWLFAIRAGGLLSPDDAPHAASTLSGLLIGLELAGAATRFGGLDGHTVRLVASGPLAERYRAAFTTLGLDAIEADGEAAVRRGLLAAAGKILT</sequence>
<evidence type="ECO:0000313" key="1">
    <source>
        <dbReference type="EMBL" id="NDW07566.1"/>
    </source>
</evidence>
<dbReference type="Proteomes" id="UP000469011">
    <property type="component" value="Unassembled WGS sequence"/>
</dbReference>
<dbReference type="GO" id="GO:0008671">
    <property type="term" value="F:2-dehydro-3-deoxygalactonokinase activity"/>
    <property type="evidence" value="ECO:0007669"/>
    <property type="project" value="InterPro"/>
</dbReference>
<dbReference type="Gene3D" id="3.30.420.310">
    <property type="entry name" value="2-keto-3-deoxy-galactonokinase, C-terminal domain"/>
    <property type="match status" value="1"/>
</dbReference>
<reference evidence="1 2" key="1">
    <citation type="submission" date="2020-01" db="EMBL/GenBank/DDBJ databases">
        <title>Jiella pacifica sp. nov.</title>
        <authorList>
            <person name="Xue Z."/>
            <person name="Zhu S."/>
            <person name="Chen J."/>
            <person name="Yang J."/>
        </authorList>
    </citation>
    <scope>NUCLEOTIDE SEQUENCE [LARGE SCALE GENOMIC DNA]</scope>
    <source>
        <strain evidence="1 2">40Bstr34</strain>
    </source>
</reference>
<keyword evidence="1" id="KW-0418">Kinase</keyword>
<dbReference type="RefSeq" id="WP_163466023.1">
    <property type="nucleotide sequence ID" value="NZ_JAAAMG010000032.1"/>
</dbReference>
<dbReference type="InterPro" id="IPR007729">
    <property type="entry name" value="DGOK"/>
</dbReference>
<organism evidence="1 2">
    <name type="scientific">Jiella pacifica</name>
    <dbReference type="NCBI Taxonomy" id="2696469"/>
    <lineage>
        <taxon>Bacteria</taxon>
        <taxon>Pseudomonadati</taxon>
        <taxon>Pseudomonadota</taxon>
        <taxon>Alphaproteobacteria</taxon>
        <taxon>Hyphomicrobiales</taxon>
        <taxon>Aurantimonadaceae</taxon>
        <taxon>Jiella</taxon>
    </lineage>
</organism>
<name>A0A6N9TBX0_9HYPH</name>
<comment type="caution">
    <text evidence="1">The sequence shown here is derived from an EMBL/GenBank/DDBJ whole genome shotgun (WGS) entry which is preliminary data.</text>
</comment>
<dbReference type="CDD" id="cd24012">
    <property type="entry name" value="ASKHA_NBD_KDGal-kinase"/>
    <property type="match status" value="1"/>
</dbReference>
<protein>
    <submittedName>
        <fullName evidence="1">2-dehydro-3-deoxygalactonokinase</fullName>
    </submittedName>
</protein>
<dbReference type="InterPro" id="IPR042257">
    <property type="entry name" value="DGOK_C"/>
</dbReference>
<dbReference type="AlphaFoldDB" id="A0A6N9TBX0"/>
<keyword evidence="1" id="KW-0808">Transferase</keyword>
<dbReference type="Gene3D" id="3.30.420.300">
    <property type="entry name" value="2-keto-3-deoxy-galactonokinase, substrate binding domain"/>
    <property type="match status" value="1"/>
</dbReference>
<evidence type="ECO:0000313" key="2">
    <source>
        <dbReference type="Proteomes" id="UP000469011"/>
    </source>
</evidence>
<dbReference type="InterPro" id="IPR042258">
    <property type="entry name" value="DGOK_N"/>
</dbReference>
<proteinExistence type="predicted"/>
<dbReference type="Pfam" id="PF05035">
    <property type="entry name" value="DGOK"/>
    <property type="match status" value="1"/>
</dbReference>
<dbReference type="GO" id="GO:0034194">
    <property type="term" value="P:D-galactonate catabolic process"/>
    <property type="evidence" value="ECO:0007669"/>
    <property type="project" value="InterPro"/>
</dbReference>